<evidence type="ECO:0000313" key="3">
    <source>
        <dbReference type="EMBL" id="PLW44176.1"/>
    </source>
</evidence>
<accession>A0A2N5V2N8</accession>
<proteinExistence type="predicted"/>
<keyword evidence="1" id="KW-0812">Transmembrane</keyword>
<feature type="domain" description="Phosphatidic acid phosphatase type 2/haloperoxidase" evidence="2">
    <location>
        <begin position="90"/>
        <end position="254"/>
    </location>
</feature>
<evidence type="ECO:0000313" key="4">
    <source>
        <dbReference type="Proteomes" id="UP000235392"/>
    </source>
</evidence>
<dbReference type="Gene3D" id="1.20.144.10">
    <property type="entry name" value="Phosphatidic acid phosphatase type 2/haloperoxidase"/>
    <property type="match status" value="1"/>
</dbReference>
<organism evidence="3 4">
    <name type="scientific">Puccinia coronata f. sp. avenae</name>
    <dbReference type="NCBI Taxonomy" id="200324"/>
    <lineage>
        <taxon>Eukaryota</taxon>
        <taxon>Fungi</taxon>
        <taxon>Dikarya</taxon>
        <taxon>Basidiomycota</taxon>
        <taxon>Pucciniomycotina</taxon>
        <taxon>Pucciniomycetes</taxon>
        <taxon>Pucciniales</taxon>
        <taxon>Pucciniaceae</taxon>
        <taxon>Puccinia</taxon>
    </lineage>
</organism>
<protein>
    <recommendedName>
        <fullName evidence="2">Phosphatidic acid phosphatase type 2/haloperoxidase domain-containing protein</fullName>
    </recommendedName>
</protein>
<keyword evidence="1" id="KW-1133">Transmembrane helix</keyword>
<dbReference type="EMBL" id="PGCI01000060">
    <property type="protein sequence ID" value="PLW44176.1"/>
    <property type="molecule type" value="Genomic_DNA"/>
</dbReference>
<dbReference type="PANTHER" id="PTHR14969">
    <property type="entry name" value="SPHINGOSINE-1-PHOSPHATE PHOSPHOHYDROLASE"/>
    <property type="match status" value="1"/>
</dbReference>
<evidence type="ECO:0000256" key="1">
    <source>
        <dbReference type="SAM" id="Phobius"/>
    </source>
</evidence>
<dbReference type="InterPro" id="IPR000326">
    <property type="entry name" value="PAP2/HPO"/>
</dbReference>
<feature type="transmembrane region" description="Helical" evidence="1">
    <location>
        <begin position="60"/>
        <end position="83"/>
    </location>
</feature>
<dbReference type="GO" id="GO:0042392">
    <property type="term" value="F:sphingosine-1-phosphate phosphatase activity"/>
    <property type="evidence" value="ECO:0007669"/>
    <property type="project" value="TreeGrafter"/>
</dbReference>
<reference evidence="3 4" key="1">
    <citation type="submission" date="2017-11" db="EMBL/GenBank/DDBJ databases">
        <title>De novo assembly and phasing of dikaryotic genomes from two isolates of Puccinia coronata f. sp. avenae, the causal agent of oat crown rust.</title>
        <authorList>
            <person name="Miller M.E."/>
            <person name="Zhang Y."/>
            <person name="Omidvar V."/>
            <person name="Sperschneider J."/>
            <person name="Schwessinger B."/>
            <person name="Raley C."/>
            <person name="Palmer J.M."/>
            <person name="Garnica D."/>
            <person name="Upadhyaya N."/>
            <person name="Rathjen J."/>
            <person name="Taylor J.M."/>
            <person name="Park R.F."/>
            <person name="Dodds P.N."/>
            <person name="Hirsch C.D."/>
            <person name="Kianian S.F."/>
            <person name="Figueroa M."/>
        </authorList>
    </citation>
    <scope>NUCLEOTIDE SEQUENCE [LARGE SCALE GENOMIC DNA]</scope>
    <source>
        <strain evidence="3">12SD80</strain>
    </source>
</reference>
<feature type="transmembrane region" description="Helical" evidence="1">
    <location>
        <begin position="130"/>
        <end position="148"/>
    </location>
</feature>
<dbReference type="AlphaFoldDB" id="A0A2N5V2N8"/>
<feature type="transmembrane region" description="Helical" evidence="1">
    <location>
        <begin position="89"/>
        <end position="109"/>
    </location>
</feature>
<dbReference type="InterPro" id="IPR036938">
    <property type="entry name" value="PAP2/HPO_sf"/>
</dbReference>
<evidence type="ECO:0000259" key="2">
    <source>
        <dbReference type="Pfam" id="PF01569"/>
    </source>
</evidence>
<dbReference type="PANTHER" id="PTHR14969:SF13">
    <property type="entry name" value="AT30094P"/>
    <property type="match status" value="1"/>
</dbReference>
<feature type="transmembrane region" description="Helical" evidence="1">
    <location>
        <begin position="206"/>
        <end position="226"/>
    </location>
</feature>
<comment type="caution">
    <text evidence="3">The sequence shown here is derived from an EMBL/GenBank/DDBJ whole genome shotgun (WGS) entry which is preliminary data.</text>
</comment>
<name>A0A2N5V2N8_9BASI</name>
<sequence>MGVSAQSPVVMELDQESIDYVMRTLRRRSIRTGDWTRKKEHSKTDKEDETNMIRPRIRSLYLLILKEANIVITVLTAISILYLRSAHSLWFGLGAIIATVTAKILKRCIKQPRPTESTKKSFGMPSTHSSSITFYGVYLLLVCLLLPIHQKMTSLLPGTRRGTGSSEAVYTQTRNNQKDGFSSWTQPSGRESMVEPVEGLPSLLNAFLRLIYGFTFILMAVVVCWSRIKFGHHTLKQVIAGATIGGIIGVAWFGIWTGFKIPKLLLLDHYYYHASSKPSSNMNPSELITVRGIGPYVEDAFTRFSILLAEAWYMRDFGLVWDGLIRPTINQIGFFLGFQHRLFDNGLPPNSNLHLIKSHLDSSLES</sequence>
<dbReference type="Pfam" id="PF01569">
    <property type="entry name" value="PAP2"/>
    <property type="match status" value="1"/>
</dbReference>
<keyword evidence="1" id="KW-0472">Membrane</keyword>
<dbReference type="SUPFAM" id="SSF48317">
    <property type="entry name" value="Acid phosphatase/Vanadium-dependent haloperoxidase"/>
    <property type="match status" value="1"/>
</dbReference>
<feature type="transmembrane region" description="Helical" evidence="1">
    <location>
        <begin position="238"/>
        <end position="259"/>
    </location>
</feature>
<dbReference type="Proteomes" id="UP000235392">
    <property type="component" value="Unassembled WGS sequence"/>
</dbReference>
<gene>
    <name evidence="3" type="ORF">PCASD_09554</name>
</gene>